<keyword evidence="3" id="KW-0032">Aminotransferase</keyword>
<dbReference type="InterPro" id="IPR050859">
    <property type="entry name" value="Class-I_PLP-dep_aminotransf"/>
</dbReference>
<evidence type="ECO:0000313" key="8">
    <source>
        <dbReference type="Proteomes" id="UP000698800"/>
    </source>
</evidence>
<evidence type="ECO:0000256" key="3">
    <source>
        <dbReference type="ARBA" id="ARBA00022576"/>
    </source>
</evidence>
<feature type="domain" description="Aminotransferase class I/classII large" evidence="6">
    <location>
        <begin position="138"/>
        <end position="399"/>
    </location>
</feature>
<protein>
    <recommendedName>
        <fullName evidence="6">Aminotransferase class I/classII large domain-containing protein</fullName>
    </recommendedName>
</protein>
<dbReference type="GO" id="GO:1901605">
    <property type="term" value="P:alpha-amino acid metabolic process"/>
    <property type="evidence" value="ECO:0007669"/>
    <property type="project" value="TreeGrafter"/>
</dbReference>
<evidence type="ECO:0000256" key="1">
    <source>
        <dbReference type="ARBA" id="ARBA00001933"/>
    </source>
</evidence>
<evidence type="ECO:0000256" key="2">
    <source>
        <dbReference type="ARBA" id="ARBA00007441"/>
    </source>
</evidence>
<dbReference type="InterPro" id="IPR015424">
    <property type="entry name" value="PyrdxlP-dep_Trfase"/>
</dbReference>
<keyword evidence="4" id="KW-0808">Transferase</keyword>
<dbReference type="AlphaFoldDB" id="A0A9P8IIM9"/>
<keyword evidence="5" id="KW-0663">Pyridoxal phosphate</keyword>
<evidence type="ECO:0000259" key="6">
    <source>
        <dbReference type="Pfam" id="PF00155"/>
    </source>
</evidence>
<evidence type="ECO:0000313" key="7">
    <source>
        <dbReference type="EMBL" id="KAH0547827.1"/>
    </source>
</evidence>
<comment type="similarity">
    <text evidence="2">Belongs to the class-I pyridoxal-phosphate-dependent aminotransferase family.</text>
</comment>
<dbReference type="PANTHER" id="PTHR42790">
    <property type="entry name" value="AMINOTRANSFERASE"/>
    <property type="match status" value="1"/>
</dbReference>
<sequence>MHTSAIDQRPAPLDLSHHFSRTAKARHESRVKEFYRYFAIPGIANLAGGLPNAEFFPYTTLEASLVPPERFKPTPNRPNGPLGGVPRGVSSTLLTEQRATTAHLLVPKSSGTSNRLHEIDLKTALQYGTAQGYPPLYDFLRQITRENMHPNVPYADGPEIVLTCGSTDGFNKAIETFSNEWSAEKQPVHEREGILVEEFCYMNAVQCVQPRGLQVVPVGMDDEGMRASGLGGLRDTLRNWDESRGKRPHLMYTVTIGQNPTSSTLSLPRRTELYELCKEYDVIIIEDEPYWYMQFPSVIGPDIAQRYFPKSPSDITGAKGSSGFDFLDSLMPSYISIDTDGRVVRLDTFSKTISPGCRLGWITAQPALIERILRFTEVATQQPSGFVQSIVAEHLIGPHNLCDGGRGGRKDGKGWAVEGWVRWLAGLRGAYERRMQTMCRVLEDGKYMLTSKGLGSKGYTTTEPWSIIDRLQMYNFVWPRGGMFVWIKIYLGTHPLHGKVEPPKLSQALWVHLTTKPYLVLVAPGTIFSPTPEISKSKGFEYYRLCFAAVEDDEIEAASHRFVKGVNSFWAKKNLDEVEEILGVCSDGYKLMYGGPHFELLTMSS</sequence>
<keyword evidence="8" id="KW-1185">Reference proteome</keyword>
<proteinExistence type="inferred from homology"/>
<dbReference type="Gene3D" id="3.40.640.10">
    <property type="entry name" value="Type I PLP-dependent aspartate aminotransferase-like (Major domain)"/>
    <property type="match status" value="1"/>
</dbReference>
<dbReference type="CDD" id="cd00609">
    <property type="entry name" value="AAT_like"/>
    <property type="match status" value="1"/>
</dbReference>
<dbReference type="SUPFAM" id="SSF53383">
    <property type="entry name" value="PLP-dependent transferases"/>
    <property type="match status" value="1"/>
</dbReference>
<dbReference type="Proteomes" id="UP000698800">
    <property type="component" value="Unassembled WGS sequence"/>
</dbReference>
<dbReference type="EMBL" id="JAGHQL010000001">
    <property type="protein sequence ID" value="KAH0547827.1"/>
    <property type="molecule type" value="Genomic_DNA"/>
</dbReference>
<dbReference type="GO" id="GO:0030170">
    <property type="term" value="F:pyridoxal phosphate binding"/>
    <property type="evidence" value="ECO:0007669"/>
    <property type="project" value="InterPro"/>
</dbReference>
<gene>
    <name evidence="7" type="ORF">FGG08_000084</name>
</gene>
<evidence type="ECO:0000256" key="5">
    <source>
        <dbReference type="ARBA" id="ARBA00022898"/>
    </source>
</evidence>
<evidence type="ECO:0000256" key="4">
    <source>
        <dbReference type="ARBA" id="ARBA00022679"/>
    </source>
</evidence>
<dbReference type="Pfam" id="PF00155">
    <property type="entry name" value="Aminotran_1_2"/>
    <property type="match status" value="1"/>
</dbReference>
<dbReference type="InterPro" id="IPR015421">
    <property type="entry name" value="PyrdxlP-dep_Trfase_major"/>
</dbReference>
<name>A0A9P8IIM9_9PEZI</name>
<reference evidence="7" key="1">
    <citation type="submission" date="2021-03" db="EMBL/GenBank/DDBJ databases">
        <title>Comparative genomics and phylogenomic investigation of the class Geoglossomycetes provide insights into ecological specialization and systematics.</title>
        <authorList>
            <person name="Melie T."/>
            <person name="Pirro S."/>
            <person name="Miller A.N."/>
            <person name="Quandt A."/>
        </authorList>
    </citation>
    <scope>NUCLEOTIDE SEQUENCE</scope>
    <source>
        <strain evidence="7">GBOQ0MN5Z8</strain>
    </source>
</reference>
<dbReference type="OrthoDB" id="691673at2759"/>
<comment type="caution">
    <text evidence="7">The sequence shown here is derived from an EMBL/GenBank/DDBJ whole genome shotgun (WGS) entry which is preliminary data.</text>
</comment>
<dbReference type="InterPro" id="IPR004839">
    <property type="entry name" value="Aminotransferase_I/II_large"/>
</dbReference>
<dbReference type="PANTHER" id="PTHR42790:SF1">
    <property type="entry name" value="AROMATIC AMINO ACID AMINOTRANSFERASE, HYPOTHETICAL (EUROFUNG)"/>
    <property type="match status" value="1"/>
</dbReference>
<dbReference type="GO" id="GO:0008483">
    <property type="term" value="F:transaminase activity"/>
    <property type="evidence" value="ECO:0007669"/>
    <property type="project" value="UniProtKB-KW"/>
</dbReference>
<comment type="cofactor">
    <cofactor evidence="1">
        <name>pyridoxal 5'-phosphate</name>
        <dbReference type="ChEBI" id="CHEBI:597326"/>
    </cofactor>
</comment>
<accession>A0A9P8IIM9</accession>
<organism evidence="7 8">
    <name type="scientific">Glutinoglossum americanum</name>
    <dbReference type="NCBI Taxonomy" id="1670608"/>
    <lineage>
        <taxon>Eukaryota</taxon>
        <taxon>Fungi</taxon>
        <taxon>Dikarya</taxon>
        <taxon>Ascomycota</taxon>
        <taxon>Pezizomycotina</taxon>
        <taxon>Geoglossomycetes</taxon>
        <taxon>Geoglossales</taxon>
        <taxon>Geoglossaceae</taxon>
        <taxon>Glutinoglossum</taxon>
    </lineage>
</organism>